<evidence type="ECO:0000313" key="1">
    <source>
        <dbReference type="EMBL" id="KAK9221714.1"/>
    </source>
</evidence>
<proteinExistence type="predicted"/>
<comment type="caution">
    <text evidence="1">The sequence shown here is derived from an EMBL/GenBank/DDBJ whole genome shotgun (WGS) entry which is preliminary data.</text>
</comment>
<dbReference type="AlphaFoldDB" id="A0AAP0R0D8"/>
<reference evidence="1 2" key="1">
    <citation type="submission" date="2024-05" db="EMBL/GenBank/DDBJ databases">
        <title>Haplotype-resolved chromosome-level genome assembly of Huyou (Citrus changshanensis).</title>
        <authorList>
            <person name="Miao C."/>
            <person name="Chen W."/>
            <person name="Wu Y."/>
            <person name="Wang L."/>
            <person name="Zhao S."/>
            <person name="Grierson D."/>
            <person name="Xu C."/>
            <person name="Chen K."/>
        </authorList>
    </citation>
    <scope>NUCLEOTIDE SEQUENCE [LARGE SCALE GENOMIC DNA]</scope>
    <source>
        <strain evidence="1">01-14</strain>
        <tissue evidence="1">Leaf</tissue>
    </source>
</reference>
<sequence length="73" mass="8292">MQHTAVAQTDPCSFITVLQWNICVTETGVTTPESEETVRVLRNFTCSDHIIHVPYDTAHKISRNPRKKIKANL</sequence>
<evidence type="ECO:0000313" key="2">
    <source>
        <dbReference type="Proteomes" id="UP001428341"/>
    </source>
</evidence>
<keyword evidence="2" id="KW-1185">Reference proteome</keyword>
<dbReference type="Proteomes" id="UP001428341">
    <property type="component" value="Unassembled WGS sequence"/>
</dbReference>
<name>A0AAP0R0D8_9ROSI</name>
<dbReference type="EMBL" id="JBCGBO010000002">
    <property type="protein sequence ID" value="KAK9221714.1"/>
    <property type="molecule type" value="Genomic_DNA"/>
</dbReference>
<protein>
    <submittedName>
        <fullName evidence="1">Uncharacterized protein</fullName>
    </submittedName>
</protein>
<accession>A0AAP0R0D8</accession>
<organism evidence="1 2">
    <name type="scientific">Citrus x changshan-huyou</name>
    <dbReference type="NCBI Taxonomy" id="2935761"/>
    <lineage>
        <taxon>Eukaryota</taxon>
        <taxon>Viridiplantae</taxon>
        <taxon>Streptophyta</taxon>
        <taxon>Embryophyta</taxon>
        <taxon>Tracheophyta</taxon>
        <taxon>Spermatophyta</taxon>
        <taxon>Magnoliopsida</taxon>
        <taxon>eudicotyledons</taxon>
        <taxon>Gunneridae</taxon>
        <taxon>Pentapetalae</taxon>
        <taxon>rosids</taxon>
        <taxon>malvids</taxon>
        <taxon>Sapindales</taxon>
        <taxon>Rutaceae</taxon>
        <taxon>Aurantioideae</taxon>
        <taxon>Citrus</taxon>
    </lineage>
</organism>
<gene>
    <name evidence="1" type="ORF">WN944_010143</name>
</gene>